<dbReference type="GO" id="GO:0016787">
    <property type="term" value="F:hydrolase activity"/>
    <property type="evidence" value="ECO:0007669"/>
    <property type="project" value="UniProtKB-KW"/>
</dbReference>
<feature type="binding site" evidence="9">
    <location>
        <position position="257"/>
    </location>
    <ligand>
        <name>Mg(2+)</name>
        <dbReference type="ChEBI" id="CHEBI:18420"/>
        <label>2</label>
    </ligand>
</feature>
<reference evidence="11 12" key="1">
    <citation type="submission" date="2024-08" db="EMBL/GenBank/DDBJ databases">
        <authorList>
            <person name="Lu H."/>
        </authorList>
    </citation>
    <scope>NUCLEOTIDE SEQUENCE [LARGE SCALE GENOMIC DNA]</scope>
    <source>
        <strain evidence="11 12">BYS180W</strain>
    </source>
</reference>
<dbReference type="InterPro" id="IPR027417">
    <property type="entry name" value="P-loop_NTPase"/>
</dbReference>
<dbReference type="CDD" id="cd03678">
    <property type="entry name" value="MM_CoA_mutase_1"/>
    <property type="match status" value="1"/>
</dbReference>
<proteinExistence type="inferred from homology"/>
<dbReference type="SUPFAM" id="SSF52242">
    <property type="entry name" value="Cobalamin (vitamin B12)-binding domain"/>
    <property type="match status" value="1"/>
</dbReference>
<comment type="caution">
    <text evidence="11">The sequence shown here is derived from an EMBL/GenBank/DDBJ whole genome shotgun (WGS) entry which is preliminary data.</text>
</comment>
<feature type="binding site" evidence="9">
    <location>
        <position position="243"/>
    </location>
    <ligand>
        <name>Mg(2+)</name>
        <dbReference type="ChEBI" id="CHEBI:18420"/>
        <label>2</label>
    </ligand>
</feature>
<keyword evidence="9" id="KW-0479">Metal-binding</keyword>
<feature type="binding site" evidence="9">
    <location>
        <position position="309"/>
    </location>
    <ligand>
        <name>Mg(2+)</name>
        <dbReference type="ChEBI" id="CHEBI:18420"/>
        <label>2</label>
    </ligand>
</feature>
<dbReference type="EMBL" id="JBIGHZ010000004">
    <property type="protein sequence ID" value="MFG6448809.1"/>
    <property type="molecule type" value="Genomic_DNA"/>
</dbReference>
<keyword evidence="8 9" id="KW-0170">Cobalt</keyword>
<dbReference type="EC" id="5.4.99.13" evidence="9"/>
<dbReference type="InterPro" id="IPR006158">
    <property type="entry name" value="Cobalamin-bd"/>
</dbReference>
<keyword evidence="9" id="KW-0511">Multifunctional enzyme</keyword>
<keyword evidence="6 9" id="KW-0143">Chaperone</keyword>
<feature type="binding site" evidence="9">
    <location>
        <position position="310"/>
    </location>
    <ligand>
        <name>Mg(2+)</name>
        <dbReference type="ChEBI" id="CHEBI:18420"/>
        <label>2</label>
    </ligand>
</feature>
<feature type="binding site" evidence="9">
    <location>
        <begin position="214"/>
        <end position="219"/>
    </location>
    <ligand>
        <name>GTP</name>
        <dbReference type="ChEBI" id="CHEBI:37565"/>
    </ligand>
</feature>
<comment type="catalytic activity">
    <reaction evidence="9">
        <text>GTP + H2O = GDP + phosphate + H(+)</text>
        <dbReference type="Rhea" id="RHEA:19669"/>
        <dbReference type="ChEBI" id="CHEBI:15377"/>
        <dbReference type="ChEBI" id="CHEBI:15378"/>
        <dbReference type="ChEBI" id="CHEBI:37565"/>
        <dbReference type="ChEBI" id="CHEBI:43474"/>
        <dbReference type="ChEBI" id="CHEBI:58189"/>
    </reaction>
</comment>
<feature type="binding site" evidence="9">
    <location>
        <position position="822"/>
    </location>
    <ligand>
        <name>substrate</name>
    </ligand>
</feature>
<dbReference type="NCBIfam" id="NF045497">
    <property type="entry name" value="IsobCoAmut_IcmF"/>
    <property type="match status" value="1"/>
</dbReference>
<dbReference type="PROSITE" id="PS51332">
    <property type="entry name" value="B12_BINDING"/>
    <property type="match status" value="1"/>
</dbReference>
<evidence type="ECO:0000256" key="8">
    <source>
        <dbReference type="ARBA" id="ARBA00023285"/>
    </source>
</evidence>
<evidence type="ECO:0000313" key="11">
    <source>
        <dbReference type="EMBL" id="MFG6448809.1"/>
    </source>
</evidence>
<dbReference type="InterPro" id="IPR052040">
    <property type="entry name" value="GTPase/Isobutyryl-CoA_mutase"/>
</dbReference>
<evidence type="ECO:0000259" key="10">
    <source>
        <dbReference type="PROSITE" id="PS51332"/>
    </source>
</evidence>
<evidence type="ECO:0000256" key="2">
    <source>
        <dbReference type="ARBA" id="ARBA00022628"/>
    </source>
</evidence>
<evidence type="ECO:0000256" key="6">
    <source>
        <dbReference type="ARBA" id="ARBA00023186"/>
    </source>
</evidence>
<keyword evidence="9" id="KW-0460">Magnesium</keyword>
<protein>
    <recommendedName>
        <fullName evidence="9">Fused isobutyryl-CoA mutase</fullName>
    </recommendedName>
    <domain>
        <recommendedName>
            <fullName evidence="9">Isobutyryl-CoA mutase</fullName>
            <shortName evidence="9">ICM</shortName>
            <ecNumber evidence="9">5.4.99.13</ecNumber>
        </recommendedName>
    </domain>
    <domain>
        <recommendedName>
            <fullName evidence="9">P-loop GTPase</fullName>
            <ecNumber evidence="9">3.6.5.-</ecNumber>
        </recommendedName>
        <alternativeName>
            <fullName evidence="9">G-protein chaperone</fullName>
        </alternativeName>
    </domain>
</protein>
<dbReference type="SUPFAM" id="SSF51703">
    <property type="entry name" value="Cobalamin (vitamin B12)-dependent enzymes"/>
    <property type="match status" value="1"/>
</dbReference>
<dbReference type="InterPro" id="IPR036724">
    <property type="entry name" value="Cobalamin-bd_sf"/>
</dbReference>
<feature type="binding site" evidence="9">
    <location>
        <position position="244"/>
    </location>
    <ligand>
        <name>Mg(2+)</name>
        <dbReference type="ChEBI" id="CHEBI:18420"/>
        <label>2</label>
    </ligand>
</feature>
<keyword evidence="12" id="KW-1185">Reference proteome</keyword>
<comment type="function">
    <text evidence="9">Catalyzes the reversible interconversion of isobutyryl-CoA and n-butyryl-CoA, using radical chemistry. Also exhibits GTPase activity, associated with its G-protein domain (MeaI) that functions as a chaperone that assists cofactor delivery and proper holo-enzyme assembly.</text>
</comment>
<comment type="cofactor">
    <cofactor evidence="1 9">
        <name>adenosylcob(III)alamin</name>
        <dbReference type="ChEBI" id="CHEBI:18408"/>
    </cofactor>
</comment>
<dbReference type="InterPro" id="IPR053439">
    <property type="entry name" value="IcmF/GTPase_domain"/>
</dbReference>
<feature type="binding site" evidence="9">
    <location>
        <position position="309"/>
    </location>
    <ligand>
        <name>Mg(2+)</name>
        <dbReference type="ChEBI" id="CHEBI:18420"/>
        <label>1</label>
        <note>catalytic</note>
    </ligand>
</feature>
<dbReference type="EC" id="3.6.5.-" evidence="9"/>
<dbReference type="Pfam" id="PF01642">
    <property type="entry name" value="MM_CoA_mutase"/>
    <property type="match status" value="2"/>
</dbReference>
<dbReference type="Proteomes" id="UP001606099">
    <property type="component" value="Unassembled WGS sequence"/>
</dbReference>
<feature type="binding site" evidence="9">
    <location>
        <position position="857"/>
    </location>
    <ligand>
        <name>substrate</name>
    </ligand>
</feature>
<feature type="binding site" evidence="9">
    <location>
        <begin position="356"/>
        <end position="359"/>
    </location>
    <ligand>
        <name>GTP</name>
        <dbReference type="ChEBI" id="CHEBI:37565"/>
    </ligand>
</feature>
<comment type="cofactor">
    <cofactor evidence="9">
        <name>Mg(2+)</name>
        <dbReference type="ChEBI" id="CHEBI:18420"/>
    </cofactor>
</comment>
<dbReference type="GO" id="GO:0047727">
    <property type="term" value="F:isobutyryl-CoA mutase activity"/>
    <property type="evidence" value="ECO:0007669"/>
    <property type="project" value="UniProtKB-EC"/>
</dbReference>
<feature type="binding site" evidence="9">
    <location>
        <position position="729"/>
    </location>
    <ligand>
        <name>substrate</name>
    </ligand>
</feature>
<feature type="binding site" evidence="9">
    <location>
        <position position="773"/>
    </location>
    <ligand>
        <name>substrate</name>
    </ligand>
</feature>
<accession>A0ABW7FWV4</accession>
<feature type="binding site" evidence="9">
    <location>
        <position position="974"/>
    </location>
    <ligand>
        <name>GTP</name>
        <dbReference type="ChEBI" id="CHEBI:37565"/>
    </ligand>
</feature>
<comment type="caution">
    <text evidence="9">Lacks conserved residue(s) required for the propagation of feature annotation.</text>
</comment>
<feature type="domain" description="B12-binding" evidence="10">
    <location>
        <begin position="19"/>
        <end position="156"/>
    </location>
</feature>
<keyword evidence="3 9" id="KW-0547">Nucleotide-binding</keyword>
<evidence type="ECO:0000256" key="3">
    <source>
        <dbReference type="ARBA" id="ARBA00022741"/>
    </source>
</evidence>
<keyword evidence="4 9" id="KW-0378">Hydrolase</keyword>
<organism evidence="11 12">
    <name type="scientific">Roseateles rivi</name>
    <dbReference type="NCBI Taxonomy" id="3299028"/>
    <lineage>
        <taxon>Bacteria</taxon>
        <taxon>Pseudomonadati</taxon>
        <taxon>Pseudomonadota</taxon>
        <taxon>Betaproteobacteria</taxon>
        <taxon>Burkholderiales</taxon>
        <taxon>Sphaerotilaceae</taxon>
        <taxon>Roseateles</taxon>
    </lineage>
</organism>
<evidence type="ECO:0000313" key="12">
    <source>
        <dbReference type="Proteomes" id="UP001606099"/>
    </source>
</evidence>
<feature type="binding site" description="axial binding residue" evidence="9">
    <location>
        <position position="32"/>
    </location>
    <ligand>
        <name>adenosylcob(III)alamin</name>
        <dbReference type="ChEBI" id="CHEBI:18408"/>
    </ligand>
    <ligandPart>
        <name>Co</name>
        <dbReference type="ChEBI" id="CHEBI:27638"/>
    </ligandPart>
</feature>
<comment type="similarity">
    <text evidence="9">Belongs to the IcmF family.</text>
</comment>
<keyword evidence="5 9" id="KW-0342">GTP-binding</keyword>
<comment type="subunit">
    <text evidence="9">Homodimer.</text>
</comment>
<feature type="binding site" evidence="9">
    <location>
        <position position="588"/>
    </location>
    <ligand>
        <name>substrate</name>
    </ligand>
</feature>
<dbReference type="HAMAP" id="MF_02050">
    <property type="entry name" value="IcmF"/>
    <property type="match status" value="1"/>
</dbReference>
<evidence type="ECO:0000256" key="5">
    <source>
        <dbReference type="ARBA" id="ARBA00023134"/>
    </source>
</evidence>
<keyword evidence="2 9" id="KW-0846">Cobalamin</keyword>
<keyword evidence="7 9" id="KW-0413">Isomerase</keyword>
<dbReference type="Pfam" id="PF02310">
    <property type="entry name" value="B12-binding"/>
    <property type="match status" value="1"/>
</dbReference>
<dbReference type="SUPFAM" id="SSF52540">
    <property type="entry name" value="P-loop containing nucleoside triphosphate hydrolases"/>
    <property type="match status" value="1"/>
</dbReference>
<dbReference type="PANTHER" id="PTHR43087:SF1">
    <property type="entry name" value="LAO_AO TRANSPORT SYSTEM ATPASE"/>
    <property type="match status" value="1"/>
</dbReference>
<evidence type="ECO:0000256" key="9">
    <source>
        <dbReference type="HAMAP-Rule" id="MF_02050"/>
    </source>
</evidence>
<dbReference type="InterPro" id="IPR016176">
    <property type="entry name" value="Cbl-dep_enz_cat"/>
</dbReference>
<feature type="binding site" evidence="9">
    <location>
        <position position="862"/>
    </location>
    <ligand>
        <name>substrate</name>
    </ligand>
</feature>
<evidence type="ECO:0000256" key="7">
    <source>
        <dbReference type="ARBA" id="ARBA00023235"/>
    </source>
</evidence>
<feature type="binding site" evidence="9">
    <location>
        <position position="260"/>
    </location>
    <ligand>
        <name>GTP</name>
        <dbReference type="ChEBI" id="CHEBI:37565"/>
    </ligand>
</feature>
<gene>
    <name evidence="9 11" type="primary">icmF</name>
    <name evidence="11" type="ORF">ACG0Z6_11240</name>
</gene>
<comment type="domain">
    <text evidence="9">Is composed of four functional domains: the N-terminal 5'-deoxyadenosylcobalamin binding region that is homologous to the small subunit of ICM (IcmB), a middle P-loop GTPase domain (MeaI) that likely acts as a chaperone for ICM, a structured linker region involved in dimer formation, and a C-terminal part that is homologous to the large substrate-binding subunit of ICM (IcmA).</text>
</comment>
<feature type="binding site" evidence="9">
    <location>
        <position position="218"/>
    </location>
    <ligand>
        <name>Mg(2+)</name>
        <dbReference type="ChEBI" id="CHEBI:18420"/>
        <label>1</label>
        <note>catalytic</note>
    </ligand>
</feature>
<feature type="binding site" evidence="9">
    <location>
        <position position="257"/>
    </location>
    <ligand>
        <name>Mg(2+)</name>
        <dbReference type="ChEBI" id="CHEBI:18420"/>
        <label>1</label>
        <note>catalytic</note>
    </ligand>
</feature>
<feature type="binding site" evidence="9">
    <location>
        <position position="623"/>
    </location>
    <ligand>
        <name>substrate</name>
    </ligand>
</feature>
<dbReference type="Gene3D" id="3.40.50.280">
    <property type="entry name" value="Cobalamin-binding domain"/>
    <property type="match status" value="1"/>
</dbReference>
<name>A0ABW7FWV4_9BURK</name>
<dbReference type="Gene3D" id="3.20.20.240">
    <property type="entry name" value="Methylmalonyl-CoA mutase"/>
    <property type="match status" value="1"/>
</dbReference>
<dbReference type="InterPro" id="IPR033669">
    <property type="entry name" value="IcmF"/>
</dbReference>
<dbReference type="RefSeq" id="WP_394461402.1">
    <property type="nucleotide sequence ID" value="NZ_JBIGHZ010000004.1"/>
</dbReference>
<sequence length="1094" mass="120588">MTDLSAEFKALANYRPTHKVRFVTAASLFDGHDAAINIMRRILQSMGAEVIHLGHNRSVDEVVTAALQEDAQGIAISSYQGGHVEYFKYMVQLLKERGGAHIQVFGGGGGVIVPAEIRDLAEHGVRIYSPEDGQRMGLQGMIGEMVMRCDRSLSSYAPTDLNAIGGHSDAAWRALAQWLTAVENGEADPALIAQMRERAAQAHTPVLGITGTGGAGKSSLTDELIRRLRLDQSDQLRVALISIDPSRRKSGGALLGDRIRMNAISEWSTGPRVFMRSLATRDYGNEISQALPDCIAAAKAAGFDLIIVETSGIGQGDAAIVPHVDVPLYVMTPEFGAASQLEKIDMLDFAEFVAINKFDRKGALDALRDVAKQVQRNREAFTTKPEDMPVFGTMASRFNDDGVTALYQALKPRLIELGLALSAGALPAVNTRHSTHQTPIVPPARSRYLAEISDAVRGYKRRVRAQATLARELQQLRASQHMLGQCGNDEPAGALTPLIEQRQARQDADARQLLTQWPAMQQAYAGDEYVVKIRDKEIRTGLIHTSLSGTKIRKVALPPYECHGELLKWLMLDNVPGSFPFTAGVFAFKREGEDPTRMFAGEGDAFRTNRRFKLVSEGMPAKRLSTAFDSVTLYGADPAPRPDIYGKVGNSGVSIATLDDMKVLYDGFDLCSPSTSVSMTINGPAPTILAMFMNTAIDQQLSKFVSDNGREPTADEAAKIKDWVQKNVRGTVQADILKEDQGQNTCIFSTEFSLKVMGDIAEYFVHHQVRNFYSVSISGYHIAEAGANPISQLAMTLSNGFTFVESYLARGMHIDDFAPNLSFFFSNGMDPEYTVLGRVARRIWAVAMRDKYGANERSQKLKYHIQTSGRSLHAQEIAFNDIRTTLQALIAIYDNCNSLHTNAYDEAITTPTEESVRRAMAIQLVINREWGLAKNENPNQGAFIIEELTELVEEAVLTEFERLADRGGVLGAMETGYQRSKIQEESMHYEMLKHTGEYPIIGVNTFRNPHGDPVPEHIELARSTDEEKQSQLQRLADFHARHAEHSPAALKRLQQAVIDNGNVFEVLMDAVRVCSLGQITSALFEVGGQYRRSM</sequence>
<dbReference type="PANTHER" id="PTHR43087">
    <property type="entry name" value="LYSINE/ARGININE/ORNITHINE TRANSPORT SYSTEM KINASE"/>
    <property type="match status" value="1"/>
</dbReference>
<dbReference type="InterPro" id="IPR006099">
    <property type="entry name" value="MeMalonylCoA_mutase_a/b_cat"/>
</dbReference>
<dbReference type="Gene3D" id="3.40.50.300">
    <property type="entry name" value="P-loop containing nucleotide triphosphate hydrolases"/>
    <property type="match status" value="1"/>
</dbReference>
<evidence type="ECO:0000256" key="1">
    <source>
        <dbReference type="ARBA" id="ARBA00001922"/>
    </source>
</evidence>
<dbReference type="Pfam" id="PF03308">
    <property type="entry name" value="MeaB"/>
    <property type="match status" value="1"/>
</dbReference>
<comment type="catalytic activity">
    <reaction evidence="9">
        <text>2-methylpropanoyl-CoA = butanoyl-CoA</text>
        <dbReference type="Rhea" id="RHEA:13141"/>
        <dbReference type="ChEBI" id="CHEBI:57338"/>
        <dbReference type="ChEBI" id="CHEBI:57371"/>
        <dbReference type="EC" id="5.4.99.13"/>
    </reaction>
</comment>
<evidence type="ECO:0000256" key="4">
    <source>
        <dbReference type="ARBA" id="ARBA00022801"/>
    </source>
</evidence>